<protein>
    <submittedName>
        <fullName evidence="2">Uncharacterized protein</fullName>
    </submittedName>
</protein>
<evidence type="ECO:0000313" key="2">
    <source>
        <dbReference type="EMBL" id="SDZ49901.1"/>
    </source>
</evidence>
<keyword evidence="3" id="KW-1185">Reference proteome</keyword>
<feature type="transmembrane region" description="Helical" evidence="1">
    <location>
        <begin position="48"/>
        <end position="69"/>
    </location>
</feature>
<keyword evidence="1" id="KW-1133">Transmembrane helix</keyword>
<keyword evidence="1" id="KW-0812">Transmembrane</keyword>
<name>A0A1H3TJC3_9PSEU</name>
<reference evidence="3" key="1">
    <citation type="submission" date="2016-10" db="EMBL/GenBank/DDBJ databases">
        <authorList>
            <person name="Varghese N."/>
            <person name="Submissions S."/>
        </authorList>
    </citation>
    <scope>NUCLEOTIDE SEQUENCE [LARGE SCALE GENOMIC DNA]</scope>
    <source>
        <strain evidence="3">CGMCC 4.3530</strain>
    </source>
</reference>
<gene>
    <name evidence="2" type="ORF">SAMN05216215_10842</name>
</gene>
<dbReference type="STRING" id="418495.SAMN05216215_10842"/>
<organism evidence="2 3">
    <name type="scientific">Saccharopolyspora shandongensis</name>
    <dbReference type="NCBI Taxonomy" id="418495"/>
    <lineage>
        <taxon>Bacteria</taxon>
        <taxon>Bacillati</taxon>
        <taxon>Actinomycetota</taxon>
        <taxon>Actinomycetes</taxon>
        <taxon>Pseudonocardiales</taxon>
        <taxon>Pseudonocardiaceae</taxon>
        <taxon>Saccharopolyspora</taxon>
    </lineage>
</organism>
<sequence>MAGRSSGHTAGAFDIRTVIALLFAIYGVVLAIVGVVQPQAEIDKAAGVNINLWAGIGMVVFAVVFVAWARLRPIVVPDEAERGASPE</sequence>
<dbReference type="OrthoDB" id="5196985at2"/>
<evidence type="ECO:0000256" key="1">
    <source>
        <dbReference type="SAM" id="Phobius"/>
    </source>
</evidence>
<keyword evidence="1" id="KW-0472">Membrane</keyword>
<dbReference type="EMBL" id="FNOK01000084">
    <property type="protein sequence ID" value="SDZ49901.1"/>
    <property type="molecule type" value="Genomic_DNA"/>
</dbReference>
<evidence type="ECO:0000313" key="3">
    <source>
        <dbReference type="Proteomes" id="UP000199529"/>
    </source>
</evidence>
<accession>A0A1H3TJC3</accession>
<dbReference type="RefSeq" id="WP_093278072.1">
    <property type="nucleotide sequence ID" value="NZ_FNOK01000084.1"/>
</dbReference>
<dbReference type="Proteomes" id="UP000199529">
    <property type="component" value="Unassembled WGS sequence"/>
</dbReference>
<dbReference type="AlphaFoldDB" id="A0A1H3TJC3"/>
<proteinExistence type="predicted"/>
<feature type="transmembrane region" description="Helical" evidence="1">
    <location>
        <begin position="15"/>
        <end position="36"/>
    </location>
</feature>